<dbReference type="EMBL" id="JARACI010000279">
    <property type="protein sequence ID" value="MDD9205121.1"/>
    <property type="molecule type" value="Genomic_DNA"/>
</dbReference>
<accession>A0ABT5TW49</accession>
<protein>
    <recommendedName>
        <fullName evidence="3">VCBS repeat-containing protein</fullName>
    </recommendedName>
</protein>
<comment type="caution">
    <text evidence="1">The sequence shown here is derived from an EMBL/GenBank/DDBJ whole genome shotgun (WGS) entry which is preliminary data.</text>
</comment>
<evidence type="ECO:0008006" key="3">
    <source>
        <dbReference type="Google" id="ProtNLM"/>
    </source>
</evidence>
<dbReference type="Proteomes" id="UP001165561">
    <property type="component" value="Unassembled WGS sequence"/>
</dbReference>
<reference evidence="1" key="1">
    <citation type="submission" date="2023-02" db="EMBL/GenBank/DDBJ databases">
        <title>Georgenia sp.10Sc9-8, isolated from a soil sample collected from the Taklamakan desert.</title>
        <authorList>
            <person name="Liu S."/>
        </authorList>
    </citation>
    <scope>NUCLEOTIDE SEQUENCE</scope>
    <source>
        <strain evidence="1">10Sc9-8</strain>
    </source>
</reference>
<evidence type="ECO:0000313" key="1">
    <source>
        <dbReference type="EMBL" id="MDD9205121.1"/>
    </source>
</evidence>
<evidence type="ECO:0000313" key="2">
    <source>
        <dbReference type="Proteomes" id="UP001165561"/>
    </source>
</evidence>
<gene>
    <name evidence="1" type="ORF">PU560_01410</name>
</gene>
<feature type="non-terminal residue" evidence="1">
    <location>
        <position position="1"/>
    </location>
</feature>
<proteinExistence type="predicted"/>
<keyword evidence="2" id="KW-1185">Reference proteome</keyword>
<organism evidence="1 2">
    <name type="scientific">Georgenia halotolerans</name>
    <dbReference type="NCBI Taxonomy" id="3028317"/>
    <lineage>
        <taxon>Bacteria</taxon>
        <taxon>Bacillati</taxon>
        <taxon>Actinomycetota</taxon>
        <taxon>Actinomycetes</taxon>
        <taxon>Micrococcales</taxon>
        <taxon>Bogoriellaceae</taxon>
        <taxon>Georgenia</taxon>
    </lineage>
</organism>
<name>A0ABT5TW49_9MICO</name>
<sequence length="74" mass="8171">WDGDGTDTLAVRRGSTFHISNTFAGGHADRSFTYGRATDVVLVGDWDGDGTDTLAVRRGMSTTSRVSWWGDRRY</sequence>